<dbReference type="AlphaFoldDB" id="A0A9J5XS96"/>
<evidence type="ECO:0000313" key="1">
    <source>
        <dbReference type="EMBL" id="KAG5591171.1"/>
    </source>
</evidence>
<comment type="caution">
    <text evidence="1">The sequence shown here is derived from an EMBL/GenBank/DDBJ whole genome shotgun (WGS) entry which is preliminary data.</text>
</comment>
<dbReference type="PANTHER" id="PTHR44137">
    <property type="entry name" value="BNAC03G44070D PROTEIN"/>
    <property type="match status" value="1"/>
</dbReference>
<dbReference type="Proteomes" id="UP000824120">
    <property type="component" value="Chromosome 8"/>
</dbReference>
<accession>A0A9J5XS96</accession>
<organism evidence="1 2">
    <name type="scientific">Solanum commersonii</name>
    <name type="common">Commerson's wild potato</name>
    <name type="synonym">Commerson's nightshade</name>
    <dbReference type="NCBI Taxonomy" id="4109"/>
    <lineage>
        <taxon>Eukaryota</taxon>
        <taxon>Viridiplantae</taxon>
        <taxon>Streptophyta</taxon>
        <taxon>Embryophyta</taxon>
        <taxon>Tracheophyta</taxon>
        <taxon>Spermatophyta</taxon>
        <taxon>Magnoliopsida</taxon>
        <taxon>eudicotyledons</taxon>
        <taxon>Gunneridae</taxon>
        <taxon>Pentapetalae</taxon>
        <taxon>asterids</taxon>
        <taxon>lamiids</taxon>
        <taxon>Solanales</taxon>
        <taxon>Solanaceae</taxon>
        <taxon>Solanoideae</taxon>
        <taxon>Solaneae</taxon>
        <taxon>Solanum</taxon>
    </lineage>
</organism>
<proteinExistence type="predicted"/>
<gene>
    <name evidence="1" type="ORF">H5410_041685</name>
</gene>
<reference evidence="1 2" key="1">
    <citation type="submission" date="2020-09" db="EMBL/GenBank/DDBJ databases">
        <title>De no assembly of potato wild relative species, Solanum commersonii.</title>
        <authorList>
            <person name="Cho K."/>
        </authorList>
    </citation>
    <scope>NUCLEOTIDE SEQUENCE [LARGE SCALE GENOMIC DNA]</scope>
    <source>
        <strain evidence="1">LZ3.2</strain>
        <tissue evidence="1">Leaf</tissue>
    </source>
</reference>
<dbReference type="EMBL" id="JACXVP010000008">
    <property type="protein sequence ID" value="KAG5591171.1"/>
    <property type="molecule type" value="Genomic_DNA"/>
</dbReference>
<dbReference type="OrthoDB" id="10250354at2759"/>
<protein>
    <submittedName>
        <fullName evidence="1">Uncharacterized protein</fullName>
    </submittedName>
</protein>
<keyword evidence="2" id="KW-1185">Reference proteome</keyword>
<name>A0A9J5XS96_SOLCO</name>
<evidence type="ECO:0000313" key="2">
    <source>
        <dbReference type="Proteomes" id="UP000824120"/>
    </source>
</evidence>
<dbReference type="PANTHER" id="PTHR44137:SF61">
    <property type="entry name" value="J DOMAIN-CONTAINING PROTEIN"/>
    <property type="match status" value="1"/>
</dbReference>
<sequence>MKCNKDEDVTAREIVEQKLTEKDIARAQKFALKAHNLFPDFDGISKFIKIINVYCSHQKKKKTTGEVDTHGRLLSDRTKRMTYDNKNGSFASRVKLLTPKEAMSALN</sequence>